<sequence>MRKKIVAGNWKMNLDYNEGLALFSEITNMIKDEITGAQEAVVCSPFIHLHSLVQMAKGYSKVSVGAQNAHQAESGAYTGEISAKMIKSVGATYVILGHSERRQYFGETNELLAKKADTALANGLKPIFCIGETLAERDAEIHFGVIKDQLEDGVFHLDAAQFAQLVIAYEPVWAIGTGLTATAPQAQEIHAFIRAEIAAKYGQQLADDTTILYGGSCNAKNAPELFSEKDIDGGLIGGASLKSRDFVDILKVFNSK</sequence>
<comment type="catalytic activity">
    <reaction evidence="7 8">
        <text>D-glyceraldehyde 3-phosphate = dihydroxyacetone phosphate</text>
        <dbReference type="Rhea" id="RHEA:18585"/>
        <dbReference type="ChEBI" id="CHEBI:57642"/>
        <dbReference type="ChEBI" id="CHEBI:59776"/>
        <dbReference type="EC" id="5.3.1.1"/>
    </reaction>
</comment>
<dbReference type="UniPathway" id="UPA00109">
    <property type="reaction ID" value="UER00189"/>
</dbReference>
<protein>
    <recommendedName>
        <fullName evidence="7 8">Triosephosphate isomerase</fullName>
        <shortName evidence="7">TIM</shortName>
        <shortName evidence="7">TPI</shortName>
        <ecNumber evidence="7 8">5.3.1.1</ecNumber>
    </recommendedName>
    <alternativeName>
        <fullName evidence="7">Triose-phosphate isomerase</fullName>
    </alternativeName>
</protein>
<comment type="pathway">
    <text evidence="7 8">Carbohydrate biosynthesis; gluconeogenesis.</text>
</comment>
<dbReference type="InterPro" id="IPR022896">
    <property type="entry name" value="TrioseP_Isoase_bac/euk"/>
</dbReference>
<dbReference type="EMBL" id="LT629740">
    <property type="protein sequence ID" value="SDT38368.1"/>
    <property type="molecule type" value="Genomic_DNA"/>
</dbReference>
<evidence type="ECO:0000256" key="8">
    <source>
        <dbReference type="RuleBase" id="RU363013"/>
    </source>
</evidence>
<evidence type="ECO:0000256" key="2">
    <source>
        <dbReference type="ARBA" id="ARBA00007422"/>
    </source>
</evidence>
<dbReference type="CDD" id="cd00311">
    <property type="entry name" value="TIM"/>
    <property type="match status" value="1"/>
</dbReference>
<feature type="active site" description="Proton acceptor" evidence="7">
    <location>
        <position position="170"/>
    </location>
</feature>
<evidence type="ECO:0000256" key="7">
    <source>
        <dbReference type="HAMAP-Rule" id="MF_00147"/>
    </source>
</evidence>
<dbReference type="PANTHER" id="PTHR21139">
    <property type="entry name" value="TRIOSEPHOSPHATE ISOMERASE"/>
    <property type="match status" value="1"/>
</dbReference>
<dbReference type="RefSeq" id="WP_091375191.1">
    <property type="nucleotide sequence ID" value="NZ_LT629740.1"/>
</dbReference>
<name>A0A1H1ZX99_MUCMA</name>
<comment type="function">
    <text evidence="7">Involved in the gluconeogenesis. Catalyzes stereospecifically the conversion of dihydroxyacetone phosphate (DHAP) to D-glyceraldehyde-3-phosphate (G3P).</text>
</comment>
<dbReference type="NCBIfam" id="TIGR00419">
    <property type="entry name" value="tim"/>
    <property type="match status" value="1"/>
</dbReference>
<evidence type="ECO:0000313" key="10">
    <source>
        <dbReference type="Proteomes" id="UP000199679"/>
    </source>
</evidence>
<feature type="binding site" evidence="7">
    <location>
        <position position="176"/>
    </location>
    <ligand>
        <name>substrate</name>
    </ligand>
</feature>
<evidence type="ECO:0000256" key="1">
    <source>
        <dbReference type="ARBA" id="ARBA00004680"/>
    </source>
</evidence>
<evidence type="ECO:0000256" key="5">
    <source>
        <dbReference type="ARBA" id="ARBA00023152"/>
    </source>
</evidence>
<evidence type="ECO:0000256" key="6">
    <source>
        <dbReference type="ARBA" id="ARBA00023235"/>
    </source>
</evidence>
<evidence type="ECO:0000256" key="3">
    <source>
        <dbReference type="ARBA" id="ARBA00022432"/>
    </source>
</evidence>
<feature type="binding site" evidence="7">
    <location>
        <position position="216"/>
    </location>
    <ligand>
        <name>substrate</name>
    </ligand>
</feature>
<dbReference type="AlphaFoldDB" id="A0A1H1ZX99"/>
<dbReference type="EC" id="5.3.1.1" evidence="7 8"/>
<dbReference type="GO" id="GO:0005829">
    <property type="term" value="C:cytosol"/>
    <property type="evidence" value="ECO:0007669"/>
    <property type="project" value="TreeGrafter"/>
</dbReference>
<organism evidence="9 10">
    <name type="scientific">Mucilaginibacter mallensis</name>
    <dbReference type="NCBI Taxonomy" id="652787"/>
    <lineage>
        <taxon>Bacteria</taxon>
        <taxon>Pseudomonadati</taxon>
        <taxon>Bacteroidota</taxon>
        <taxon>Sphingobacteriia</taxon>
        <taxon>Sphingobacteriales</taxon>
        <taxon>Sphingobacteriaceae</taxon>
        <taxon>Mucilaginibacter</taxon>
    </lineage>
</organism>
<evidence type="ECO:0000256" key="4">
    <source>
        <dbReference type="ARBA" id="ARBA00022490"/>
    </source>
</evidence>
<dbReference type="PANTHER" id="PTHR21139:SF42">
    <property type="entry name" value="TRIOSEPHOSPHATE ISOMERASE"/>
    <property type="match status" value="1"/>
</dbReference>
<feature type="binding site" evidence="7">
    <location>
        <begin position="237"/>
        <end position="238"/>
    </location>
    <ligand>
        <name>substrate</name>
    </ligand>
</feature>
<dbReference type="GO" id="GO:0004807">
    <property type="term" value="F:triose-phosphate isomerase activity"/>
    <property type="evidence" value="ECO:0007669"/>
    <property type="project" value="UniProtKB-UniRule"/>
</dbReference>
<feature type="active site" description="Electrophile" evidence="7">
    <location>
        <position position="98"/>
    </location>
</feature>
<comment type="subcellular location">
    <subcellularLocation>
        <location evidence="7 8">Cytoplasm</location>
    </subcellularLocation>
</comment>
<dbReference type="UniPathway" id="UPA00138"/>
<dbReference type="InterPro" id="IPR035990">
    <property type="entry name" value="TIM_sf"/>
</dbReference>
<comment type="subunit">
    <text evidence="7 8">Homodimer.</text>
</comment>
<reference evidence="9 10" key="1">
    <citation type="submission" date="2016-10" db="EMBL/GenBank/DDBJ databases">
        <authorList>
            <person name="de Groot N.N."/>
        </authorList>
    </citation>
    <scope>NUCLEOTIDE SEQUENCE [LARGE SCALE GENOMIC DNA]</scope>
    <source>
        <strain evidence="9 10">MP1X4</strain>
    </source>
</reference>
<evidence type="ECO:0000313" key="9">
    <source>
        <dbReference type="EMBL" id="SDT38368.1"/>
    </source>
</evidence>
<dbReference type="Pfam" id="PF00121">
    <property type="entry name" value="TIM"/>
    <property type="match status" value="1"/>
</dbReference>
<dbReference type="GO" id="GO:0019563">
    <property type="term" value="P:glycerol catabolic process"/>
    <property type="evidence" value="ECO:0007669"/>
    <property type="project" value="TreeGrafter"/>
</dbReference>
<dbReference type="GO" id="GO:0046166">
    <property type="term" value="P:glyceraldehyde-3-phosphate biosynthetic process"/>
    <property type="evidence" value="ECO:0007669"/>
    <property type="project" value="TreeGrafter"/>
</dbReference>
<dbReference type="GO" id="GO:0006094">
    <property type="term" value="P:gluconeogenesis"/>
    <property type="evidence" value="ECO:0007669"/>
    <property type="project" value="UniProtKB-UniRule"/>
</dbReference>
<dbReference type="STRING" id="652787.SAMN05216490_3288"/>
<dbReference type="PROSITE" id="PS51440">
    <property type="entry name" value="TIM_2"/>
    <property type="match status" value="1"/>
</dbReference>
<dbReference type="FunFam" id="3.20.20.70:FF:000016">
    <property type="entry name" value="Triosephosphate isomerase"/>
    <property type="match status" value="1"/>
</dbReference>
<feature type="binding site" evidence="7">
    <location>
        <begin position="9"/>
        <end position="11"/>
    </location>
    <ligand>
        <name>substrate</name>
    </ligand>
</feature>
<keyword evidence="10" id="KW-1185">Reference proteome</keyword>
<dbReference type="InterPro" id="IPR013785">
    <property type="entry name" value="Aldolase_TIM"/>
</dbReference>
<dbReference type="Proteomes" id="UP000199679">
    <property type="component" value="Chromosome I"/>
</dbReference>
<keyword evidence="5 7" id="KW-0324">Glycolysis</keyword>
<gene>
    <name evidence="7" type="primary">tpiA</name>
    <name evidence="9" type="ORF">SAMN05216490_3288</name>
</gene>
<dbReference type="GO" id="GO:0006096">
    <property type="term" value="P:glycolytic process"/>
    <property type="evidence" value="ECO:0007669"/>
    <property type="project" value="UniProtKB-UniRule"/>
</dbReference>
<keyword evidence="6 7" id="KW-0413">Isomerase</keyword>
<dbReference type="Gene3D" id="3.20.20.70">
    <property type="entry name" value="Aldolase class I"/>
    <property type="match status" value="1"/>
</dbReference>
<proteinExistence type="inferred from homology"/>
<accession>A0A1H1ZX99</accession>
<keyword evidence="4 7" id="KW-0963">Cytoplasm</keyword>
<keyword evidence="3 7" id="KW-0312">Gluconeogenesis</keyword>
<comment type="pathway">
    <text evidence="1 7 8">Carbohydrate degradation; glycolysis; D-glyceraldehyde 3-phosphate from glycerone phosphate: step 1/1.</text>
</comment>
<dbReference type="HAMAP" id="MF_00147_B">
    <property type="entry name" value="TIM_B"/>
    <property type="match status" value="1"/>
</dbReference>
<dbReference type="InterPro" id="IPR000652">
    <property type="entry name" value="Triosephosphate_isomerase"/>
</dbReference>
<dbReference type="InterPro" id="IPR020861">
    <property type="entry name" value="Triosephosphate_isomerase_AS"/>
</dbReference>
<dbReference type="PROSITE" id="PS00171">
    <property type="entry name" value="TIM_1"/>
    <property type="match status" value="1"/>
</dbReference>
<dbReference type="SUPFAM" id="SSF51351">
    <property type="entry name" value="Triosephosphate isomerase (TIM)"/>
    <property type="match status" value="1"/>
</dbReference>
<dbReference type="OrthoDB" id="9809429at2"/>
<comment type="similarity">
    <text evidence="2 7 8">Belongs to the triosephosphate isomerase family.</text>
</comment>